<evidence type="ECO:0000313" key="2">
    <source>
        <dbReference type="EMBL" id="KAF2234046.1"/>
    </source>
</evidence>
<gene>
    <name evidence="2" type="ORF">EV356DRAFT_576965</name>
</gene>
<reference evidence="2" key="1">
    <citation type="journal article" date="2020" name="Stud. Mycol.">
        <title>101 Dothideomycetes genomes: a test case for predicting lifestyles and emergence of pathogens.</title>
        <authorList>
            <person name="Haridas S."/>
            <person name="Albert R."/>
            <person name="Binder M."/>
            <person name="Bloem J."/>
            <person name="Labutti K."/>
            <person name="Salamov A."/>
            <person name="Andreopoulos B."/>
            <person name="Baker S."/>
            <person name="Barry K."/>
            <person name="Bills G."/>
            <person name="Bluhm B."/>
            <person name="Cannon C."/>
            <person name="Castanera R."/>
            <person name="Culley D."/>
            <person name="Daum C."/>
            <person name="Ezra D."/>
            <person name="Gonzalez J."/>
            <person name="Henrissat B."/>
            <person name="Kuo A."/>
            <person name="Liang C."/>
            <person name="Lipzen A."/>
            <person name="Lutzoni F."/>
            <person name="Magnuson J."/>
            <person name="Mondo S."/>
            <person name="Nolan M."/>
            <person name="Ohm R."/>
            <person name="Pangilinan J."/>
            <person name="Park H.-J."/>
            <person name="Ramirez L."/>
            <person name="Alfaro M."/>
            <person name="Sun H."/>
            <person name="Tritt A."/>
            <person name="Yoshinaga Y."/>
            <person name="Zwiers L.-H."/>
            <person name="Turgeon B."/>
            <person name="Goodwin S."/>
            <person name="Spatafora J."/>
            <person name="Crous P."/>
            <person name="Grigoriev I."/>
        </authorList>
    </citation>
    <scope>NUCLEOTIDE SEQUENCE</scope>
    <source>
        <strain evidence="2">Tuck. ex Michener</strain>
    </source>
</reference>
<keyword evidence="3" id="KW-1185">Reference proteome</keyword>
<sequence>MKLFGNPQAGKKRNPGGQSRPSANQSSTGQESGRQRTGPTGPHGFPTDQKYNPSAHQQQIPDAPPPGYAEIDMPHSTSYNPRAESSRQASAVQRPRPGIQSSMSPPMQPAQQGVPQQYGGNTMPQQMQPQRQRGVPQQLGSPGFGGKTPAGPSTPRPQGGRRGPPSSVAPSEPASQMGRPSHNTEEDDDVDFEYPYQEAQVEGGPNMQQTGIPQAGTQPMVPYQNPAQMAQIPQQGQSMAATSTTQMMPPGQQQLGMNIPQQSQLPSILQIGVPMPYAVPTPMPIPVPIPVSTGPSLLIDTRPPPLHLHSSRRILLPRLRRLISLYHSPLTPDLPPCIEAALPHEIELLCEAGEIHDHDPFALTGPERRYLWERVGEVTALVKWGPEWGVDYGWLGTAEGPQGMVGWEVGEVRGWWGGLRGRPMVEVTGL</sequence>
<feature type="region of interest" description="Disordered" evidence="1">
    <location>
        <begin position="1"/>
        <end position="188"/>
    </location>
</feature>
<evidence type="ECO:0000313" key="3">
    <source>
        <dbReference type="Proteomes" id="UP000800092"/>
    </source>
</evidence>
<protein>
    <submittedName>
        <fullName evidence="2">Uncharacterized protein</fullName>
    </submittedName>
</protein>
<dbReference type="OrthoDB" id="10677337at2759"/>
<dbReference type="EMBL" id="ML991801">
    <property type="protein sequence ID" value="KAF2234046.1"/>
    <property type="molecule type" value="Genomic_DNA"/>
</dbReference>
<feature type="compositionally biased region" description="Low complexity" evidence="1">
    <location>
        <begin position="123"/>
        <end position="138"/>
    </location>
</feature>
<proteinExistence type="predicted"/>
<feature type="compositionally biased region" description="Polar residues" evidence="1">
    <location>
        <begin position="99"/>
        <end position="122"/>
    </location>
</feature>
<dbReference type="Proteomes" id="UP000800092">
    <property type="component" value="Unassembled WGS sequence"/>
</dbReference>
<dbReference type="AlphaFoldDB" id="A0A6A6H7H5"/>
<feature type="compositionally biased region" description="Low complexity" evidence="1">
    <location>
        <begin position="151"/>
        <end position="175"/>
    </location>
</feature>
<feature type="compositionally biased region" description="Polar residues" evidence="1">
    <location>
        <begin position="49"/>
        <end position="60"/>
    </location>
</feature>
<name>A0A6A6H7H5_VIRVR</name>
<accession>A0A6A6H7H5</accession>
<evidence type="ECO:0000256" key="1">
    <source>
        <dbReference type="SAM" id="MobiDB-lite"/>
    </source>
</evidence>
<organism evidence="2 3">
    <name type="scientific">Viridothelium virens</name>
    <name type="common">Speckled blister lichen</name>
    <name type="synonym">Trypethelium virens</name>
    <dbReference type="NCBI Taxonomy" id="1048519"/>
    <lineage>
        <taxon>Eukaryota</taxon>
        <taxon>Fungi</taxon>
        <taxon>Dikarya</taxon>
        <taxon>Ascomycota</taxon>
        <taxon>Pezizomycotina</taxon>
        <taxon>Dothideomycetes</taxon>
        <taxon>Dothideomycetes incertae sedis</taxon>
        <taxon>Trypetheliales</taxon>
        <taxon>Trypetheliaceae</taxon>
        <taxon>Viridothelium</taxon>
    </lineage>
</organism>
<feature type="compositionally biased region" description="Polar residues" evidence="1">
    <location>
        <begin position="16"/>
        <end position="38"/>
    </location>
</feature>